<dbReference type="CDD" id="cd17536">
    <property type="entry name" value="REC_YesN-like"/>
    <property type="match status" value="1"/>
</dbReference>
<evidence type="ECO:0000256" key="7">
    <source>
        <dbReference type="ARBA" id="ARBA00023125"/>
    </source>
</evidence>
<keyword evidence="5" id="KW-0902">Two-component regulatory system</keyword>
<feature type="domain" description="Response regulatory" evidence="12">
    <location>
        <begin position="3"/>
        <end position="120"/>
    </location>
</feature>
<dbReference type="Pfam" id="PF12833">
    <property type="entry name" value="HTH_18"/>
    <property type="match status" value="1"/>
</dbReference>
<keyword evidence="7" id="KW-0238">DNA-binding</keyword>
<dbReference type="Gene3D" id="1.10.10.60">
    <property type="entry name" value="Homeodomain-like"/>
    <property type="match status" value="2"/>
</dbReference>
<dbReference type="PANTHER" id="PTHR42713">
    <property type="entry name" value="HISTIDINE KINASE-RELATED"/>
    <property type="match status" value="1"/>
</dbReference>
<dbReference type="InterPro" id="IPR051552">
    <property type="entry name" value="HptR"/>
</dbReference>
<keyword evidence="8" id="KW-0804">Transcription</keyword>
<evidence type="ECO:0000313" key="13">
    <source>
        <dbReference type="EMBL" id="MBY0754711.1"/>
    </source>
</evidence>
<keyword evidence="14" id="KW-1185">Reference proteome</keyword>
<protein>
    <recommendedName>
        <fullName evidence="2">Stage 0 sporulation protein A homolog</fullName>
    </recommendedName>
</protein>
<evidence type="ECO:0000256" key="5">
    <source>
        <dbReference type="ARBA" id="ARBA00023012"/>
    </source>
</evidence>
<comment type="function">
    <text evidence="9">May play the central regulatory role in sporulation. It may be an element of the effector pathway responsible for the activation of sporulation genes in response to nutritional stress. Spo0A may act in concert with spo0H (a sigma factor) to control the expression of some genes that are critical to the sporulation process.</text>
</comment>
<dbReference type="PRINTS" id="PR00032">
    <property type="entry name" value="HTHARAC"/>
</dbReference>
<evidence type="ECO:0000256" key="6">
    <source>
        <dbReference type="ARBA" id="ARBA00023015"/>
    </source>
</evidence>
<evidence type="ECO:0000256" key="8">
    <source>
        <dbReference type="ARBA" id="ARBA00023163"/>
    </source>
</evidence>
<dbReference type="SUPFAM" id="SSF46689">
    <property type="entry name" value="Homeodomain-like"/>
    <property type="match status" value="2"/>
</dbReference>
<keyword evidence="3" id="KW-0963">Cytoplasm</keyword>
<evidence type="ECO:0000256" key="2">
    <source>
        <dbReference type="ARBA" id="ARBA00018672"/>
    </source>
</evidence>
<dbReference type="InterPro" id="IPR011006">
    <property type="entry name" value="CheY-like_superfamily"/>
</dbReference>
<proteinExistence type="predicted"/>
<evidence type="ECO:0000256" key="4">
    <source>
        <dbReference type="ARBA" id="ARBA00022553"/>
    </source>
</evidence>
<comment type="subcellular location">
    <subcellularLocation>
        <location evidence="1">Cytoplasm</location>
    </subcellularLocation>
</comment>
<dbReference type="PANTHER" id="PTHR42713:SF3">
    <property type="entry name" value="TRANSCRIPTIONAL REGULATORY PROTEIN HPTR"/>
    <property type="match status" value="1"/>
</dbReference>
<organism evidence="13 14">
    <name type="scientific">Clostridium sardiniense</name>
    <name type="common">Clostridium absonum</name>
    <dbReference type="NCBI Taxonomy" id="29369"/>
    <lineage>
        <taxon>Bacteria</taxon>
        <taxon>Bacillati</taxon>
        <taxon>Bacillota</taxon>
        <taxon>Clostridia</taxon>
        <taxon>Eubacteriales</taxon>
        <taxon>Clostridiaceae</taxon>
        <taxon>Clostridium</taxon>
    </lineage>
</organism>
<dbReference type="InterPro" id="IPR020449">
    <property type="entry name" value="Tscrpt_reg_AraC-type_HTH"/>
</dbReference>
<dbReference type="Proteomes" id="UP001299068">
    <property type="component" value="Unassembled WGS sequence"/>
</dbReference>
<evidence type="ECO:0000259" key="12">
    <source>
        <dbReference type="PROSITE" id="PS50110"/>
    </source>
</evidence>
<dbReference type="Pfam" id="PF00072">
    <property type="entry name" value="Response_reg"/>
    <property type="match status" value="1"/>
</dbReference>
<feature type="modified residue" description="4-aspartylphosphate" evidence="10">
    <location>
        <position position="55"/>
    </location>
</feature>
<keyword evidence="6" id="KW-0805">Transcription regulation</keyword>
<dbReference type="Gene3D" id="3.40.50.2300">
    <property type="match status" value="1"/>
</dbReference>
<feature type="domain" description="HTH araC/xylS-type" evidence="11">
    <location>
        <begin position="405"/>
        <end position="503"/>
    </location>
</feature>
<evidence type="ECO:0000313" key="14">
    <source>
        <dbReference type="Proteomes" id="UP001299068"/>
    </source>
</evidence>
<dbReference type="EMBL" id="JAIKTU010000003">
    <property type="protein sequence ID" value="MBY0754711.1"/>
    <property type="molecule type" value="Genomic_DNA"/>
</dbReference>
<dbReference type="InterPro" id="IPR009057">
    <property type="entry name" value="Homeodomain-like_sf"/>
</dbReference>
<dbReference type="InterPro" id="IPR018060">
    <property type="entry name" value="HTH_AraC"/>
</dbReference>
<dbReference type="SMART" id="SM00448">
    <property type="entry name" value="REC"/>
    <property type="match status" value="1"/>
</dbReference>
<evidence type="ECO:0000259" key="11">
    <source>
        <dbReference type="PROSITE" id="PS01124"/>
    </source>
</evidence>
<comment type="caution">
    <text evidence="13">The sequence shown here is derived from an EMBL/GenBank/DDBJ whole genome shotgun (WGS) entry which is preliminary data.</text>
</comment>
<gene>
    <name evidence="13" type="ORF">K5V21_04490</name>
</gene>
<dbReference type="SUPFAM" id="SSF52172">
    <property type="entry name" value="CheY-like"/>
    <property type="match status" value="1"/>
</dbReference>
<name>A0ABS7KV69_CLOSR</name>
<evidence type="ECO:0000256" key="1">
    <source>
        <dbReference type="ARBA" id="ARBA00004496"/>
    </source>
</evidence>
<evidence type="ECO:0000256" key="3">
    <source>
        <dbReference type="ARBA" id="ARBA00022490"/>
    </source>
</evidence>
<accession>A0ABS7KV69</accession>
<dbReference type="SMART" id="SM00342">
    <property type="entry name" value="HTH_ARAC"/>
    <property type="match status" value="1"/>
</dbReference>
<dbReference type="RefSeq" id="WP_221859551.1">
    <property type="nucleotide sequence ID" value="NZ_JAIKTU010000003.1"/>
</dbReference>
<reference evidence="13 14" key="1">
    <citation type="journal article" date="2021" name="Cell Host Microbe">
        <title>in vivo commensal control of Clostridioides difficile virulence.</title>
        <authorList>
            <person name="Girinathan B.P."/>
            <person name="Dibenedetto N."/>
            <person name="Worley J.N."/>
            <person name="Peltier J."/>
            <person name="Arrieta-Ortiz M.L."/>
            <person name="Rupa Christinal Immanuel S."/>
            <person name="Lavin R."/>
            <person name="Delaney M.L."/>
            <person name="Cummins C."/>
            <person name="Hoffmann M."/>
            <person name="Luo Y."/>
            <person name="Gonzalez-Escalona N."/>
            <person name="Allard M."/>
            <person name="Onderdonk A.B."/>
            <person name="Gerber G.K."/>
            <person name="Sonenshein A.L."/>
            <person name="Baliga N."/>
            <person name="Dupuy B."/>
            <person name="Bry L."/>
        </authorList>
    </citation>
    <scope>NUCLEOTIDE SEQUENCE [LARGE SCALE GENOMIC DNA]</scope>
    <source>
        <strain evidence="13 14">DSM 599</strain>
    </source>
</reference>
<dbReference type="InterPro" id="IPR001789">
    <property type="entry name" value="Sig_transdc_resp-reg_receiver"/>
</dbReference>
<sequence>MYKVMLVDDEKLITQGLLNLIEWENLNLEVVNTAQNGEEALEKFKENPVNIVVTDINMPKMSGLDLIKEIKAIDEGVNFIILSGYDEFSYAKKAIAYGVESYILKPINEEELEESLISIVKSIKLAKKNKNNILDKNRKLIEFINGKINKEEIYKIKEDINLDFNEKYYTVATITISKRNEDGKYINIDEIIEENTLGNYEIIHKFDGQTILVNSWNEGCSREEIIEYYNRIKDKLINTLNVDVFIAIGDTVDSIDKLKNSYRVACRLKKYMLTEGTNMCLYKEKVSDIEEYRMNFSSEIDKLNKLIIEKNINKTKDYLTEIFDNSKLTPRNIYDLSVKIIILIDNISDEFKLDKKYVRDSLSSTIVELCNESTRDSVKTFIISEVEEVINAMCSNTIKYSPIVQQIINNINDRYYEELSLKTLAQQYNINSSYLGRIFSKEVGMSFSEYLNKTKNIKAKDLILETNMKINDIAKAIGYTDTSYFYRKFKKYYGVCPSTLREMKNY</sequence>
<evidence type="ECO:0000256" key="10">
    <source>
        <dbReference type="PROSITE-ProRule" id="PRU00169"/>
    </source>
</evidence>
<evidence type="ECO:0000256" key="9">
    <source>
        <dbReference type="ARBA" id="ARBA00024867"/>
    </source>
</evidence>
<keyword evidence="4 10" id="KW-0597">Phosphoprotein</keyword>
<dbReference type="PROSITE" id="PS50110">
    <property type="entry name" value="RESPONSE_REGULATORY"/>
    <property type="match status" value="1"/>
</dbReference>
<dbReference type="PROSITE" id="PS01124">
    <property type="entry name" value="HTH_ARAC_FAMILY_2"/>
    <property type="match status" value="1"/>
</dbReference>